<dbReference type="Proteomes" id="UP000001819">
    <property type="component" value="Chromosome 2"/>
</dbReference>
<evidence type="ECO:0000313" key="2">
    <source>
        <dbReference type="Proteomes" id="UP000001819"/>
    </source>
</evidence>
<dbReference type="InParanoid" id="A0A6I8URP3"/>
<name>A0A6I8URP3_DROPS</name>
<dbReference type="AlphaFoldDB" id="A0A6I8URP3"/>
<gene>
    <name evidence="3" type="primary">LOC4803034</name>
</gene>
<dbReference type="RefSeq" id="XP_001359836.3">
    <property type="nucleotide sequence ID" value="XM_001359799.4"/>
</dbReference>
<organism evidence="2 3">
    <name type="scientific">Drosophila pseudoobscura pseudoobscura</name>
    <name type="common">Fruit fly</name>
    <dbReference type="NCBI Taxonomy" id="46245"/>
    <lineage>
        <taxon>Eukaryota</taxon>
        <taxon>Metazoa</taxon>
        <taxon>Ecdysozoa</taxon>
        <taxon>Arthropoda</taxon>
        <taxon>Hexapoda</taxon>
        <taxon>Insecta</taxon>
        <taxon>Pterygota</taxon>
        <taxon>Neoptera</taxon>
        <taxon>Endopterygota</taxon>
        <taxon>Diptera</taxon>
        <taxon>Brachycera</taxon>
        <taxon>Muscomorpha</taxon>
        <taxon>Ephydroidea</taxon>
        <taxon>Drosophilidae</taxon>
        <taxon>Drosophila</taxon>
        <taxon>Sophophora</taxon>
    </lineage>
</organism>
<sequence>MSFEGYNDFVVLTEVVRKQYVHYLERQLQENVCAWAKKSRNHHKNTAWACIPQSLSTLEEMAVKACMAAQIYQRSMVKMIATVRRNTQECRLANVLLNNMQLMGSESGSEGEDALPANSVECFVDKATQTVCTEPSNDIISHSQSNSHADDDYGSVELRQKIDLFQARLEKSEADNELPCRRCRQLRRNKRVVLEQQEQQQQQEPVEDEDAVGKELALLFGDENTDLNEIFGIESTTDDLQVSAILEELPGIDDSEDPPSPLVLAAEHSETNLSTSRWPCELYAQRRRLNACLIRLLEADWRCEDRLRHKFHILFGEDSDDEFSAQISSPSIDLVDEVLLASCILRIRPWIVRHLMAPLQESLIANRFLFKKLAKMMAHQIVMANPYCSEQQVKQAVEQLFCILPRGVQSAYDLQSLPPVEVERFKE</sequence>
<reference evidence="2" key="1">
    <citation type="submission" date="2024-06" db="UniProtKB">
        <authorList>
            <consortium name="RefSeq"/>
        </authorList>
    </citation>
    <scope>NUCLEOTIDE SEQUENCE [LARGE SCALE GENOMIC DNA]</scope>
    <source>
        <strain evidence="2">MV2-25</strain>
    </source>
</reference>
<dbReference type="KEGG" id="dpo:4803034"/>
<keyword evidence="2" id="KW-1185">Reference proteome</keyword>
<reference evidence="3" key="2">
    <citation type="submission" date="2025-08" db="UniProtKB">
        <authorList>
            <consortium name="RefSeq"/>
        </authorList>
    </citation>
    <scope>IDENTIFICATION</scope>
    <source>
        <strain evidence="3">MV-25-SWS-2005</strain>
        <tissue evidence="3">Whole body</tissue>
    </source>
</reference>
<feature type="coiled-coil region" evidence="1">
    <location>
        <begin position="155"/>
        <end position="203"/>
    </location>
</feature>
<protein>
    <submittedName>
        <fullName evidence="3">Uncharacterized protein</fullName>
    </submittedName>
</protein>
<proteinExistence type="predicted"/>
<keyword evidence="1" id="KW-0175">Coiled coil</keyword>
<accession>A0A6I8URP3</accession>
<evidence type="ECO:0000313" key="3">
    <source>
        <dbReference type="RefSeq" id="XP_001359836.3"/>
    </source>
</evidence>
<evidence type="ECO:0000256" key="1">
    <source>
        <dbReference type="SAM" id="Coils"/>
    </source>
</evidence>